<sequence length="49" mass="5217">MRNNSPRRAARSSLRKAARPTVGGWPIVLGAGAVVAVIALAGRILDRFF</sequence>
<dbReference type="EMBL" id="LAZR01056969">
    <property type="protein sequence ID" value="KKK73043.1"/>
    <property type="molecule type" value="Genomic_DNA"/>
</dbReference>
<evidence type="ECO:0000256" key="1">
    <source>
        <dbReference type="SAM" id="Phobius"/>
    </source>
</evidence>
<accession>A0A0F8XVR4</accession>
<protein>
    <submittedName>
        <fullName evidence="2">Uncharacterized protein</fullName>
    </submittedName>
</protein>
<gene>
    <name evidence="2" type="ORF">LCGC14_2897840</name>
</gene>
<evidence type="ECO:0000313" key="2">
    <source>
        <dbReference type="EMBL" id="KKK73043.1"/>
    </source>
</evidence>
<keyword evidence="1" id="KW-0472">Membrane</keyword>
<keyword evidence="1" id="KW-1133">Transmembrane helix</keyword>
<proteinExistence type="predicted"/>
<organism evidence="2">
    <name type="scientific">marine sediment metagenome</name>
    <dbReference type="NCBI Taxonomy" id="412755"/>
    <lineage>
        <taxon>unclassified sequences</taxon>
        <taxon>metagenomes</taxon>
        <taxon>ecological metagenomes</taxon>
    </lineage>
</organism>
<dbReference type="AlphaFoldDB" id="A0A0F8XVR4"/>
<name>A0A0F8XVR4_9ZZZZ</name>
<keyword evidence="1" id="KW-0812">Transmembrane</keyword>
<feature type="transmembrane region" description="Helical" evidence="1">
    <location>
        <begin position="21"/>
        <end position="45"/>
    </location>
</feature>
<reference evidence="2" key="1">
    <citation type="journal article" date="2015" name="Nature">
        <title>Complex archaea that bridge the gap between prokaryotes and eukaryotes.</title>
        <authorList>
            <person name="Spang A."/>
            <person name="Saw J.H."/>
            <person name="Jorgensen S.L."/>
            <person name="Zaremba-Niedzwiedzka K."/>
            <person name="Martijn J."/>
            <person name="Lind A.E."/>
            <person name="van Eijk R."/>
            <person name="Schleper C."/>
            <person name="Guy L."/>
            <person name="Ettema T.J."/>
        </authorList>
    </citation>
    <scope>NUCLEOTIDE SEQUENCE</scope>
</reference>
<comment type="caution">
    <text evidence="2">The sequence shown here is derived from an EMBL/GenBank/DDBJ whole genome shotgun (WGS) entry which is preliminary data.</text>
</comment>